<proteinExistence type="predicted"/>
<dbReference type="Proteomes" id="UP001058533">
    <property type="component" value="Chromosome"/>
</dbReference>
<dbReference type="Pfam" id="PF09976">
    <property type="entry name" value="TPR_21"/>
    <property type="match status" value="1"/>
</dbReference>
<keyword evidence="6 8" id="KW-0472">Membrane</keyword>
<sequence length="234" mass="25180">MALTPQNNDQFAREVDEELRREELRSFWQRWGIALIAGIVLALAALAGWLWWQQHQVTQAGVQGEQFSKALESLGAQKADAAKAPLAELAASDAAGYRAMAQFTQADILLQADDLKGAAAKFAAVAADGSLPQPYRDLALVRQTSAEYDTLKPAAVIDRLRGLATKDSPWFGSAGEMVGIAYMRLGRNAEAGRLFGEIAQAETVPETIRQRAVQLAGVLGVDAVDTDQEKKAAS</sequence>
<dbReference type="PANTHER" id="PTHR38035">
    <property type="entry name" value="UPF0070 PROTEIN YFGM"/>
    <property type="match status" value="1"/>
</dbReference>
<evidence type="ECO:0000256" key="4">
    <source>
        <dbReference type="ARBA" id="ARBA00022692"/>
    </source>
</evidence>
<dbReference type="PANTHER" id="PTHR38035:SF1">
    <property type="entry name" value="ANCILLARY SECYEG TRANSLOCON SUBUNIT"/>
    <property type="match status" value="1"/>
</dbReference>
<dbReference type="InterPro" id="IPR026039">
    <property type="entry name" value="YfgM"/>
</dbReference>
<feature type="domain" description="Ancillary SecYEG translocon subunit/Cell division coordinator CpoB TPR" evidence="9">
    <location>
        <begin position="25"/>
        <end position="195"/>
    </location>
</feature>
<evidence type="ECO:0000256" key="7">
    <source>
        <dbReference type="ARBA" id="ARBA00023186"/>
    </source>
</evidence>
<protein>
    <submittedName>
        <fullName evidence="10">Tetratricopeptide repeat protein</fullName>
    </submittedName>
</protein>
<gene>
    <name evidence="10" type="ORF">NMP03_08370</name>
</gene>
<evidence type="ECO:0000259" key="9">
    <source>
        <dbReference type="Pfam" id="PF09976"/>
    </source>
</evidence>
<name>A0ABY5L422_9SPHN</name>
<organism evidence="10 11">
    <name type="scientific">Sphingomonas qomolangmaensis</name>
    <dbReference type="NCBI Taxonomy" id="2918765"/>
    <lineage>
        <taxon>Bacteria</taxon>
        <taxon>Pseudomonadati</taxon>
        <taxon>Pseudomonadota</taxon>
        <taxon>Alphaproteobacteria</taxon>
        <taxon>Sphingomonadales</taxon>
        <taxon>Sphingomonadaceae</taxon>
        <taxon>Sphingomonas</taxon>
    </lineage>
</organism>
<keyword evidence="4 8" id="KW-0812">Transmembrane</keyword>
<keyword evidence="11" id="KW-1185">Reference proteome</keyword>
<comment type="subcellular location">
    <subcellularLocation>
        <location evidence="2">Cell membrane</location>
    </subcellularLocation>
    <subcellularLocation>
        <location evidence="1">Membrane</location>
        <topology evidence="1">Single-pass membrane protein</topology>
    </subcellularLocation>
</comment>
<dbReference type="InterPro" id="IPR018704">
    <property type="entry name" value="SecYEG/CpoB_TPR"/>
</dbReference>
<evidence type="ECO:0000256" key="3">
    <source>
        <dbReference type="ARBA" id="ARBA00022475"/>
    </source>
</evidence>
<evidence type="ECO:0000256" key="8">
    <source>
        <dbReference type="SAM" id="Phobius"/>
    </source>
</evidence>
<keyword evidence="5 8" id="KW-1133">Transmembrane helix</keyword>
<feature type="transmembrane region" description="Helical" evidence="8">
    <location>
        <begin position="31"/>
        <end position="52"/>
    </location>
</feature>
<accession>A0ABY5L422</accession>
<keyword evidence="3" id="KW-1003">Cell membrane</keyword>
<dbReference type="EMBL" id="CP101740">
    <property type="protein sequence ID" value="UUL81247.1"/>
    <property type="molecule type" value="Genomic_DNA"/>
</dbReference>
<evidence type="ECO:0000256" key="6">
    <source>
        <dbReference type="ARBA" id="ARBA00023136"/>
    </source>
</evidence>
<evidence type="ECO:0000313" key="10">
    <source>
        <dbReference type="EMBL" id="UUL81247.1"/>
    </source>
</evidence>
<dbReference type="RefSeq" id="WP_256504897.1">
    <property type="nucleotide sequence ID" value="NZ_CP101740.1"/>
</dbReference>
<reference evidence="10" key="1">
    <citation type="submission" date="2022-07" db="EMBL/GenBank/DDBJ databases">
        <title>Sphingomonas sp. nov., a novel bacterium isolated from the north slope of the Mount Everest.</title>
        <authorList>
            <person name="Cui X."/>
            <person name="Liu Y."/>
        </authorList>
    </citation>
    <scope>NUCLEOTIDE SEQUENCE</scope>
    <source>
        <strain evidence="10">S5-59</strain>
    </source>
</reference>
<evidence type="ECO:0000256" key="2">
    <source>
        <dbReference type="ARBA" id="ARBA00004236"/>
    </source>
</evidence>
<evidence type="ECO:0000313" key="11">
    <source>
        <dbReference type="Proteomes" id="UP001058533"/>
    </source>
</evidence>
<keyword evidence="7" id="KW-0143">Chaperone</keyword>
<evidence type="ECO:0000256" key="5">
    <source>
        <dbReference type="ARBA" id="ARBA00022989"/>
    </source>
</evidence>
<evidence type="ECO:0000256" key="1">
    <source>
        <dbReference type="ARBA" id="ARBA00004167"/>
    </source>
</evidence>